<feature type="domain" description="General stress protein FMN-binding split barrel" evidence="1">
    <location>
        <begin position="11"/>
        <end position="158"/>
    </location>
</feature>
<dbReference type="InterPro" id="IPR052917">
    <property type="entry name" value="Stress-Dev_Protein"/>
</dbReference>
<dbReference type="EMBL" id="JBCFQK010000012">
    <property type="protein sequence ID" value="MFA9194628.1"/>
    <property type="molecule type" value="Genomic_DNA"/>
</dbReference>
<gene>
    <name evidence="2" type="ORF">AAGV33_09415</name>
</gene>
<accession>A0ABV4TLB7</accession>
<proteinExistence type="predicted"/>
<dbReference type="PANTHER" id="PTHR34818:SF1">
    <property type="entry name" value="PROTEIN BLI-3"/>
    <property type="match status" value="1"/>
</dbReference>
<dbReference type="InterPro" id="IPR012349">
    <property type="entry name" value="Split_barrel_FMN-bd"/>
</dbReference>
<dbReference type="InterPro" id="IPR038725">
    <property type="entry name" value="YdaG_split_barrel_FMN-bd"/>
</dbReference>
<dbReference type="RefSeq" id="WP_373391724.1">
    <property type="nucleotide sequence ID" value="NZ_JBCFQK010000012.1"/>
</dbReference>
<dbReference type="Pfam" id="PF16242">
    <property type="entry name" value="Pyrid_ox_like"/>
    <property type="match status" value="1"/>
</dbReference>
<sequence length="170" mass="19449">MSIENLTQKKAIEKLKELSESARICMFCTNLTELPMNSRPMSLQECDQDGNLWFISSAESNKNFEIEEENKVQLYFMNNGSAEYLSIYGKAFIYKDKNTIEEQWSSLANAWFEEGKEDPKVTIIRVTPEETYYWDTKAGKFISMLSFMAAAITGTKTDNSDGIEGNLNIQ</sequence>
<reference evidence="2 3" key="1">
    <citation type="submission" date="2024-04" db="EMBL/GenBank/DDBJ databases">
        <title>New Clade of Flavobacterium.</title>
        <authorList>
            <person name="Matos L."/>
            <person name="Proenca D.N."/>
            <person name="Fransisco R.M."/>
            <person name="Chung A.P."/>
            <person name="Maccario L."/>
            <person name="Sorensen S.J."/>
            <person name="Morais P.V."/>
        </authorList>
    </citation>
    <scope>NUCLEOTIDE SEQUENCE [LARGE SCALE GENOMIC DNA]</scope>
    <source>
        <strain evidence="2 3">FBOR7N2.3</strain>
    </source>
</reference>
<comment type="caution">
    <text evidence="2">The sequence shown here is derived from an EMBL/GenBank/DDBJ whole genome shotgun (WGS) entry which is preliminary data.</text>
</comment>
<evidence type="ECO:0000313" key="2">
    <source>
        <dbReference type="EMBL" id="MFA9194628.1"/>
    </source>
</evidence>
<organism evidence="2 3">
    <name type="scientific">Flavobacterium magnesitis</name>
    <dbReference type="NCBI Taxonomy" id="3138077"/>
    <lineage>
        <taxon>Bacteria</taxon>
        <taxon>Pseudomonadati</taxon>
        <taxon>Bacteroidota</taxon>
        <taxon>Flavobacteriia</taxon>
        <taxon>Flavobacteriales</taxon>
        <taxon>Flavobacteriaceae</taxon>
        <taxon>Flavobacterium</taxon>
    </lineage>
</organism>
<evidence type="ECO:0000313" key="3">
    <source>
        <dbReference type="Proteomes" id="UP001574170"/>
    </source>
</evidence>
<dbReference type="Proteomes" id="UP001574170">
    <property type="component" value="Unassembled WGS sequence"/>
</dbReference>
<dbReference type="PANTHER" id="PTHR34818">
    <property type="entry name" value="PROTEIN BLI-3"/>
    <property type="match status" value="1"/>
</dbReference>
<keyword evidence="3" id="KW-1185">Reference proteome</keyword>
<dbReference type="SUPFAM" id="SSF50475">
    <property type="entry name" value="FMN-binding split barrel"/>
    <property type="match status" value="1"/>
</dbReference>
<evidence type="ECO:0000259" key="1">
    <source>
        <dbReference type="Pfam" id="PF16242"/>
    </source>
</evidence>
<name>A0ABV4TLB7_9FLAO</name>
<protein>
    <submittedName>
        <fullName evidence="2">Pyridoxamine 5'-phosphate oxidase family protein</fullName>
    </submittedName>
</protein>
<dbReference type="Gene3D" id="2.30.110.10">
    <property type="entry name" value="Electron Transport, Fmn-binding Protein, Chain A"/>
    <property type="match status" value="1"/>
</dbReference>